<organism evidence="1 2">
    <name type="scientific">Corynebacterium mustelae</name>
    <dbReference type="NCBI Taxonomy" id="571915"/>
    <lineage>
        <taxon>Bacteria</taxon>
        <taxon>Bacillati</taxon>
        <taxon>Actinomycetota</taxon>
        <taxon>Actinomycetes</taxon>
        <taxon>Mycobacteriales</taxon>
        <taxon>Corynebacteriaceae</taxon>
        <taxon>Corynebacterium</taxon>
    </lineage>
</organism>
<evidence type="ECO:0000313" key="1">
    <source>
        <dbReference type="EMBL" id="AKK06294.1"/>
    </source>
</evidence>
<accession>A0A0G3GYQ5</accession>
<gene>
    <name evidence="1" type="ORF">CMUST_09890</name>
</gene>
<name>A0A0G3GYQ5_9CORY</name>
<dbReference type="AlphaFoldDB" id="A0A0G3GYQ5"/>
<reference evidence="2" key="2">
    <citation type="submission" date="2015-05" db="EMBL/GenBank/DDBJ databases">
        <title>Complete genome sequence of Corynebacterium mustelae DSM 45274, isolated from various tissues of a male ferret with lethal sepsis.</title>
        <authorList>
            <person name="Ruckert C."/>
            <person name="Albersmeier A."/>
            <person name="Winkler A."/>
            <person name="Tauch A."/>
        </authorList>
    </citation>
    <scope>NUCLEOTIDE SEQUENCE [LARGE SCALE GENOMIC DNA]</scope>
    <source>
        <strain evidence="2">DSM 45274</strain>
    </source>
</reference>
<keyword evidence="2" id="KW-1185">Reference proteome</keyword>
<protein>
    <submittedName>
        <fullName evidence="1">Uncharacterized protein</fullName>
    </submittedName>
</protein>
<dbReference type="Proteomes" id="UP000035199">
    <property type="component" value="Chromosome"/>
</dbReference>
<reference evidence="1 2" key="1">
    <citation type="journal article" date="2015" name="Genome Announc.">
        <title>Complete Genome Sequence of the Type Strain Corynebacterium mustelae DSM 45274, Isolated from Various Tissues of a Male Ferret with Lethal Sepsis.</title>
        <authorList>
            <person name="Ruckert C."/>
            <person name="Eimer J."/>
            <person name="Winkler A."/>
            <person name="Tauch A."/>
        </authorList>
    </citation>
    <scope>NUCLEOTIDE SEQUENCE [LARGE SCALE GENOMIC DNA]</scope>
    <source>
        <strain evidence="1 2">DSM 45274</strain>
    </source>
</reference>
<dbReference type="EMBL" id="CP011542">
    <property type="protein sequence ID" value="AKK06294.1"/>
    <property type="molecule type" value="Genomic_DNA"/>
</dbReference>
<evidence type="ECO:0000313" key="2">
    <source>
        <dbReference type="Proteomes" id="UP000035199"/>
    </source>
</evidence>
<sequence length="144" mass="16589">MKDVFARFIALEDAIEDSPILDDYGKFLSNFFRFLENEIAPIAPHPDQMRHLVACARAFVAGNFSAEDLREEWSRYESTCVPNQKDDPHGYHCAIEACWCADIDFLSNNIPETLQDSYTSYILNGLFEITQDLSLCEKLYQYLS</sequence>
<dbReference type="KEGG" id="cmv:CMUST_09890"/>
<proteinExistence type="predicted"/>
<dbReference type="RefSeq" id="WP_047262347.1">
    <property type="nucleotide sequence ID" value="NZ_CP011542.1"/>
</dbReference>
<dbReference type="PATRIC" id="fig|571915.4.peg.2097"/>